<reference evidence="2" key="2">
    <citation type="submission" date="2021-04" db="EMBL/GenBank/DDBJ databases">
        <authorList>
            <person name="Gilroy R."/>
        </authorList>
    </citation>
    <scope>NUCLEOTIDE SEQUENCE</scope>
    <source>
        <strain evidence="2">CHK185-1770</strain>
    </source>
</reference>
<protein>
    <submittedName>
        <fullName evidence="2">HAD family hydrolase</fullName>
    </submittedName>
</protein>
<comment type="caution">
    <text evidence="2">The sequence shown here is derived from an EMBL/GenBank/DDBJ whole genome shotgun (WGS) entry which is preliminary data.</text>
</comment>
<accession>A0A9D2MXS1</accession>
<dbReference type="InterPro" id="IPR006439">
    <property type="entry name" value="HAD-SF_hydro_IA"/>
</dbReference>
<keyword evidence="1 2" id="KW-0378">Hydrolase</keyword>
<dbReference type="InterPro" id="IPR036412">
    <property type="entry name" value="HAD-like_sf"/>
</dbReference>
<dbReference type="SUPFAM" id="SSF56784">
    <property type="entry name" value="HAD-like"/>
    <property type="match status" value="1"/>
</dbReference>
<dbReference type="Proteomes" id="UP000826793">
    <property type="component" value="Unassembled WGS sequence"/>
</dbReference>
<name>A0A9D2MXS1_9FIRM</name>
<dbReference type="GO" id="GO:0016787">
    <property type="term" value="F:hydrolase activity"/>
    <property type="evidence" value="ECO:0007669"/>
    <property type="project" value="UniProtKB-KW"/>
</dbReference>
<dbReference type="PRINTS" id="PR00413">
    <property type="entry name" value="HADHALOGNASE"/>
</dbReference>
<dbReference type="PANTHER" id="PTHR43316:SF3">
    <property type="entry name" value="HALOACID DEHALOGENASE, TYPE II (AFU_ORTHOLOGUE AFUA_2G07750)-RELATED"/>
    <property type="match status" value="1"/>
</dbReference>
<dbReference type="SFLD" id="SFLDG01129">
    <property type="entry name" value="C1.5:_HAD__Beta-PGM__Phosphata"/>
    <property type="match status" value="1"/>
</dbReference>
<organism evidence="2 3">
    <name type="scientific">Candidatus Acutalibacter pullicola</name>
    <dbReference type="NCBI Taxonomy" id="2838417"/>
    <lineage>
        <taxon>Bacteria</taxon>
        <taxon>Bacillati</taxon>
        <taxon>Bacillota</taxon>
        <taxon>Clostridia</taxon>
        <taxon>Eubacteriales</taxon>
        <taxon>Acutalibacteraceae</taxon>
        <taxon>Acutalibacter</taxon>
    </lineage>
</organism>
<sequence length="237" mass="26652">MSKPVQGIFFDLGWTLLTPVTGDWMFSSLARQYFPLEKMAELPAQRVEAALSEAQGYLNQNHRLHTMEEEYGQFLHYYSLLAEALPELQLTKGDLEQVAWDKVYEKRKNYAVFPDAKSTLERLQGKYRLGVISDTWPSIRPVMEEFGLLSYFDCFTFSFEVGCFKPDRRMYQDALGKMGLAPEACVFVDDGVKNLQGAQAAGIQPVLITAKPGAEECPPGMASVQTVSGILKLLEET</sequence>
<evidence type="ECO:0000313" key="3">
    <source>
        <dbReference type="Proteomes" id="UP000826793"/>
    </source>
</evidence>
<dbReference type="PANTHER" id="PTHR43316">
    <property type="entry name" value="HYDROLASE, HALOACID DELAHOGENASE-RELATED"/>
    <property type="match status" value="1"/>
</dbReference>
<dbReference type="InterPro" id="IPR023214">
    <property type="entry name" value="HAD_sf"/>
</dbReference>
<gene>
    <name evidence="2" type="ORF">H9710_07980</name>
</gene>
<dbReference type="Gene3D" id="3.40.50.1000">
    <property type="entry name" value="HAD superfamily/HAD-like"/>
    <property type="match status" value="1"/>
</dbReference>
<evidence type="ECO:0000313" key="2">
    <source>
        <dbReference type="EMBL" id="HJB98501.1"/>
    </source>
</evidence>
<evidence type="ECO:0000256" key="1">
    <source>
        <dbReference type="ARBA" id="ARBA00022801"/>
    </source>
</evidence>
<proteinExistence type="predicted"/>
<dbReference type="InterPro" id="IPR051540">
    <property type="entry name" value="S-2-haloacid_dehalogenase"/>
</dbReference>
<dbReference type="NCBIfam" id="TIGR01509">
    <property type="entry name" value="HAD-SF-IA-v3"/>
    <property type="match status" value="1"/>
</dbReference>
<dbReference type="AlphaFoldDB" id="A0A9D2MXS1"/>
<dbReference type="NCBIfam" id="TIGR01549">
    <property type="entry name" value="HAD-SF-IA-v1"/>
    <property type="match status" value="1"/>
</dbReference>
<dbReference type="Pfam" id="PF00702">
    <property type="entry name" value="Hydrolase"/>
    <property type="match status" value="1"/>
</dbReference>
<reference evidence="2" key="1">
    <citation type="journal article" date="2021" name="PeerJ">
        <title>Extensive microbial diversity within the chicken gut microbiome revealed by metagenomics and culture.</title>
        <authorList>
            <person name="Gilroy R."/>
            <person name="Ravi A."/>
            <person name="Getino M."/>
            <person name="Pursley I."/>
            <person name="Horton D.L."/>
            <person name="Alikhan N.F."/>
            <person name="Baker D."/>
            <person name="Gharbi K."/>
            <person name="Hall N."/>
            <person name="Watson M."/>
            <person name="Adriaenssens E.M."/>
            <person name="Foster-Nyarko E."/>
            <person name="Jarju S."/>
            <person name="Secka A."/>
            <person name="Antonio M."/>
            <person name="Oren A."/>
            <person name="Chaudhuri R.R."/>
            <person name="La Ragione R."/>
            <person name="Hildebrand F."/>
            <person name="Pallen M.J."/>
        </authorList>
    </citation>
    <scope>NUCLEOTIDE SEQUENCE</scope>
    <source>
        <strain evidence="2">CHK185-1770</strain>
    </source>
</reference>
<dbReference type="SFLD" id="SFLDS00003">
    <property type="entry name" value="Haloacid_Dehalogenase"/>
    <property type="match status" value="1"/>
</dbReference>
<dbReference type="EMBL" id="DWXG01000063">
    <property type="protein sequence ID" value="HJB98501.1"/>
    <property type="molecule type" value="Genomic_DNA"/>
</dbReference>